<accession>A0A1W0E479</accession>
<reference evidence="3 4" key="1">
    <citation type="journal article" date="2017" name="Environ. Microbiol.">
        <title>Decay of the glycolytic pathway and adaptation to intranuclear parasitism within Enterocytozoonidae microsporidia.</title>
        <authorList>
            <person name="Wiredu Boakye D."/>
            <person name="Jaroenlak P."/>
            <person name="Prachumwat A."/>
            <person name="Williams T.A."/>
            <person name="Bateman K.S."/>
            <person name="Itsathitphaisarn O."/>
            <person name="Sritunyalucksana K."/>
            <person name="Paszkiewicz K.H."/>
            <person name="Moore K.A."/>
            <person name="Stentiford G.D."/>
            <person name="Williams B.A."/>
        </authorList>
    </citation>
    <scope>NUCLEOTIDE SEQUENCE [LARGE SCALE GENOMIC DNA]</scope>
    <source>
        <strain evidence="3 4">TH1</strain>
    </source>
</reference>
<keyword evidence="1" id="KW-1133">Transmembrane helix</keyword>
<dbReference type="VEuPathDB" id="MicrosporidiaDB:EHP00_1702"/>
<feature type="chain" id="PRO_5013184424" evidence="2">
    <location>
        <begin position="17"/>
        <end position="241"/>
    </location>
</feature>
<keyword evidence="2" id="KW-0732">Signal</keyword>
<protein>
    <submittedName>
        <fullName evidence="3">Uncharacterized protein</fullName>
    </submittedName>
</protein>
<keyword evidence="4" id="KW-1185">Reference proteome</keyword>
<sequence length="241" mass="27970">MFYIIIHLLSSSLITCKDDDEVSKGDLKMGQSILICDDLDLKTEITGKPVFLHSAALYRLPNKKDSGNVRKVCDIDVDDISVNKNNYIDIYNLGNALITYKNISYRSLRSYAPKYYKIREIDENDRKNISNKKPPVPEYEKINQVKKTLYSKAFIFDMSGVMDKVENNSEDTHYCLNYKVYNDIDKKKIEFYSEQFKYNSETKCFELVEDNVNYFTTWWAITLYVFAGLLAIAFVATACSK</sequence>
<dbReference type="AlphaFoldDB" id="A0A1W0E479"/>
<proteinExistence type="predicted"/>
<dbReference type="Proteomes" id="UP000192758">
    <property type="component" value="Unassembled WGS sequence"/>
</dbReference>
<organism evidence="3 4">
    <name type="scientific">Ecytonucleospora hepatopenaei</name>
    <dbReference type="NCBI Taxonomy" id="646526"/>
    <lineage>
        <taxon>Eukaryota</taxon>
        <taxon>Fungi</taxon>
        <taxon>Fungi incertae sedis</taxon>
        <taxon>Microsporidia</taxon>
        <taxon>Enterocytozoonidae</taxon>
        <taxon>Ecytonucleospora</taxon>
    </lineage>
</organism>
<feature type="signal peptide" evidence="2">
    <location>
        <begin position="1"/>
        <end position="16"/>
    </location>
</feature>
<comment type="caution">
    <text evidence="3">The sequence shown here is derived from an EMBL/GenBank/DDBJ whole genome shotgun (WGS) entry which is preliminary data.</text>
</comment>
<evidence type="ECO:0000313" key="4">
    <source>
        <dbReference type="Proteomes" id="UP000192758"/>
    </source>
</evidence>
<gene>
    <name evidence="3" type="ORF">EHP00_1702</name>
</gene>
<evidence type="ECO:0000313" key="3">
    <source>
        <dbReference type="EMBL" id="OQS54038.1"/>
    </source>
</evidence>
<feature type="transmembrane region" description="Helical" evidence="1">
    <location>
        <begin position="218"/>
        <end position="239"/>
    </location>
</feature>
<evidence type="ECO:0000256" key="1">
    <source>
        <dbReference type="SAM" id="Phobius"/>
    </source>
</evidence>
<keyword evidence="1" id="KW-0812">Transmembrane</keyword>
<evidence type="ECO:0000256" key="2">
    <source>
        <dbReference type="SAM" id="SignalP"/>
    </source>
</evidence>
<dbReference type="OrthoDB" id="10626382at2759"/>
<dbReference type="EMBL" id="MNPJ01000023">
    <property type="protein sequence ID" value="OQS54038.1"/>
    <property type="molecule type" value="Genomic_DNA"/>
</dbReference>
<keyword evidence="1" id="KW-0472">Membrane</keyword>
<name>A0A1W0E479_9MICR</name>